<evidence type="ECO:0000256" key="2">
    <source>
        <dbReference type="PIRSR" id="PIRSR605511-1"/>
    </source>
</evidence>
<dbReference type="RefSeq" id="WP_106337272.1">
    <property type="nucleotide sequence ID" value="NZ_PVZS01000011.1"/>
</dbReference>
<dbReference type="SUPFAM" id="SSF63829">
    <property type="entry name" value="Calcium-dependent phosphotriesterase"/>
    <property type="match status" value="1"/>
</dbReference>
<evidence type="ECO:0000259" key="4">
    <source>
        <dbReference type="Pfam" id="PF08450"/>
    </source>
</evidence>
<keyword evidence="3" id="KW-0862">Zinc</keyword>
<dbReference type="Gene3D" id="2.120.10.30">
    <property type="entry name" value="TolB, C-terminal domain"/>
    <property type="match status" value="1"/>
</dbReference>
<proteinExistence type="inferred from homology"/>
<accession>A0A2T1HT69</accession>
<keyword evidence="3" id="KW-0479">Metal-binding</keyword>
<organism evidence="5 6">
    <name type="scientific">Alsobacter soli</name>
    <dbReference type="NCBI Taxonomy" id="2109933"/>
    <lineage>
        <taxon>Bacteria</taxon>
        <taxon>Pseudomonadati</taxon>
        <taxon>Pseudomonadota</taxon>
        <taxon>Alphaproteobacteria</taxon>
        <taxon>Hyphomicrobiales</taxon>
        <taxon>Alsobacteraceae</taxon>
        <taxon>Alsobacter</taxon>
    </lineage>
</organism>
<dbReference type="PANTHER" id="PTHR10907">
    <property type="entry name" value="REGUCALCIN"/>
    <property type="match status" value="1"/>
</dbReference>
<feature type="domain" description="SMP-30/Gluconolactonase/LRE-like region" evidence="4">
    <location>
        <begin position="19"/>
        <end position="262"/>
    </location>
</feature>
<dbReference type="AlphaFoldDB" id="A0A2T1HT69"/>
<protein>
    <submittedName>
        <fullName evidence="5">Calcium-binding protein</fullName>
    </submittedName>
</protein>
<dbReference type="Pfam" id="PF08450">
    <property type="entry name" value="SGL"/>
    <property type="match status" value="1"/>
</dbReference>
<sequence>MRIDKPEVETLIDVPLGTGESPVWAADQQALYFVDIEAPALFRFDPATRDLKRWAMPSAIGSFGLCPDGRAVVGLKTGVHLFDFASEQLQFLVSPEPDIPGNRLNDGKVGPDGCYWVGSMDDRPPEQKQPIASLYRVCPDGTCERKAGGLITSNGLAWSADGRTLFHSDSRQRFIQAFDFDPASGALSNQRQVRVMDEGEGRPDGAACDAEGFYWSAGVSAGCLNRIAPDGTIDRKVTLPVPAPTMPCFGGPDLKTLYVTSLTTDRTGTRQAGTLIRFEVDVPGAPVARFGEPLKV</sequence>
<dbReference type="InterPro" id="IPR013658">
    <property type="entry name" value="SGL"/>
</dbReference>
<comment type="similarity">
    <text evidence="1">Belongs to the SMP-30/CGR1 family.</text>
</comment>
<gene>
    <name evidence="5" type="ORF">SLNSH_12235</name>
</gene>
<evidence type="ECO:0000256" key="1">
    <source>
        <dbReference type="ARBA" id="ARBA00008853"/>
    </source>
</evidence>
<comment type="cofactor">
    <cofactor evidence="3">
        <name>Zn(2+)</name>
        <dbReference type="ChEBI" id="CHEBI:29105"/>
    </cofactor>
    <text evidence="3">Binds 1 divalent metal cation per subunit.</text>
</comment>
<dbReference type="Proteomes" id="UP000239772">
    <property type="component" value="Unassembled WGS sequence"/>
</dbReference>
<dbReference type="GO" id="GO:0005509">
    <property type="term" value="F:calcium ion binding"/>
    <property type="evidence" value="ECO:0007669"/>
    <property type="project" value="TreeGrafter"/>
</dbReference>
<evidence type="ECO:0000256" key="3">
    <source>
        <dbReference type="PIRSR" id="PIRSR605511-2"/>
    </source>
</evidence>
<name>A0A2T1HT69_9HYPH</name>
<dbReference type="PRINTS" id="PR01790">
    <property type="entry name" value="SMP30FAMILY"/>
</dbReference>
<dbReference type="EMBL" id="PVZS01000011">
    <property type="protein sequence ID" value="PSC04846.1"/>
    <property type="molecule type" value="Genomic_DNA"/>
</dbReference>
<comment type="caution">
    <text evidence="5">The sequence shown here is derived from an EMBL/GenBank/DDBJ whole genome shotgun (WGS) entry which is preliminary data.</text>
</comment>
<dbReference type="OrthoDB" id="2633250at2"/>
<evidence type="ECO:0000313" key="6">
    <source>
        <dbReference type="Proteomes" id="UP000239772"/>
    </source>
</evidence>
<dbReference type="PANTHER" id="PTHR10907:SF47">
    <property type="entry name" value="REGUCALCIN"/>
    <property type="match status" value="1"/>
</dbReference>
<dbReference type="InterPro" id="IPR011042">
    <property type="entry name" value="6-blade_b-propeller_TolB-like"/>
</dbReference>
<feature type="binding site" evidence="3">
    <location>
        <position position="20"/>
    </location>
    <ligand>
        <name>a divalent metal cation</name>
        <dbReference type="ChEBI" id="CHEBI:60240"/>
    </ligand>
</feature>
<feature type="binding site" evidence="3">
    <location>
        <position position="204"/>
    </location>
    <ligand>
        <name>a divalent metal cation</name>
        <dbReference type="ChEBI" id="CHEBI:60240"/>
    </ligand>
</feature>
<evidence type="ECO:0000313" key="5">
    <source>
        <dbReference type="EMBL" id="PSC04846.1"/>
    </source>
</evidence>
<dbReference type="GO" id="GO:0019853">
    <property type="term" value="P:L-ascorbic acid biosynthetic process"/>
    <property type="evidence" value="ECO:0007669"/>
    <property type="project" value="TreeGrafter"/>
</dbReference>
<feature type="binding site" evidence="3">
    <location>
        <position position="105"/>
    </location>
    <ligand>
        <name>substrate</name>
    </ligand>
</feature>
<dbReference type="GO" id="GO:0004341">
    <property type="term" value="F:gluconolactonase activity"/>
    <property type="evidence" value="ECO:0007669"/>
    <property type="project" value="TreeGrafter"/>
</dbReference>
<feature type="binding site" evidence="3">
    <location>
        <position position="103"/>
    </location>
    <ligand>
        <name>substrate</name>
    </ligand>
</feature>
<keyword evidence="6" id="KW-1185">Reference proteome</keyword>
<dbReference type="InterPro" id="IPR005511">
    <property type="entry name" value="SMP-30"/>
</dbReference>
<feature type="active site" description="Proton donor/acceptor" evidence="2">
    <location>
        <position position="204"/>
    </location>
</feature>
<reference evidence="6" key="1">
    <citation type="submission" date="2018-03" db="EMBL/GenBank/DDBJ databases">
        <authorList>
            <person name="Sun L."/>
            <person name="Liu H."/>
            <person name="Chen W."/>
            <person name="Huang K."/>
            <person name="Liu W."/>
            <person name="Gao X."/>
        </authorList>
    </citation>
    <scope>NUCLEOTIDE SEQUENCE [LARGE SCALE GENOMIC DNA]</scope>
    <source>
        <strain evidence="6">SH9</strain>
    </source>
</reference>
<feature type="binding site" evidence="3">
    <location>
        <position position="154"/>
    </location>
    <ligand>
        <name>a divalent metal cation</name>
        <dbReference type="ChEBI" id="CHEBI:60240"/>
    </ligand>
</feature>